<dbReference type="EMBL" id="HBNS01060376">
    <property type="protein sequence ID" value="CAE4667288.1"/>
    <property type="molecule type" value="Transcribed_RNA"/>
</dbReference>
<organism evidence="1">
    <name type="scientific">Ditylum brightwellii</name>
    <dbReference type="NCBI Taxonomy" id="49249"/>
    <lineage>
        <taxon>Eukaryota</taxon>
        <taxon>Sar</taxon>
        <taxon>Stramenopiles</taxon>
        <taxon>Ochrophyta</taxon>
        <taxon>Bacillariophyta</taxon>
        <taxon>Mediophyceae</taxon>
        <taxon>Lithodesmiophycidae</taxon>
        <taxon>Lithodesmiales</taxon>
        <taxon>Lithodesmiaceae</taxon>
        <taxon>Ditylum</taxon>
    </lineage>
</organism>
<reference evidence="1" key="1">
    <citation type="submission" date="2021-01" db="EMBL/GenBank/DDBJ databases">
        <authorList>
            <person name="Corre E."/>
            <person name="Pelletier E."/>
            <person name="Niang G."/>
            <person name="Scheremetjew M."/>
            <person name="Finn R."/>
            <person name="Kale V."/>
            <person name="Holt S."/>
            <person name="Cochrane G."/>
            <person name="Meng A."/>
            <person name="Brown T."/>
            <person name="Cohen L."/>
        </authorList>
    </citation>
    <scope>NUCLEOTIDE SEQUENCE</scope>
    <source>
        <strain evidence="1">GSO104</strain>
    </source>
</reference>
<evidence type="ECO:0000313" key="1">
    <source>
        <dbReference type="EMBL" id="CAE4667288.1"/>
    </source>
</evidence>
<accession>A0A7S4T6P9</accession>
<name>A0A7S4T6P9_9STRA</name>
<dbReference type="AlphaFoldDB" id="A0A7S4T6P9"/>
<proteinExistence type="predicted"/>
<protein>
    <submittedName>
        <fullName evidence="1">Uncharacterized protein</fullName>
    </submittedName>
</protein>
<sequence>MSICLQEQLLFDSLVPDATKIEIETFDFECSLESSNQILSSIMNAYDDDDMRSDLDKLGFSESKLRSELETVSYDDLKFLLPPSSTIDFPKTSASKRILLLRAFKNILSKRGKKYVVRQEEKIHPWLRQFSDEKRANDFIAKEKTFPPSKSVSFSYVEVREYSLTLGDHPDCSDGPPISLDWSYTNQKRVNLDYYEDHRGPHKMLPEMKSETSERRDFLQREAGFSVAEIQMSEKEVERIRKQRRVTRTLSTRPARELEEKFASAKRKMVRFACGKKDVCIALEQGRLVRHV</sequence>
<gene>
    <name evidence="1" type="ORF">DBRI00130_LOCUS43461</name>
</gene>